<feature type="domain" description="Methyltransferase FkbM" evidence="1">
    <location>
        <begin position="78"/>
        <end position="242"/>
    </location>
</feature>
<organism evidence="2 3">
    <name type="scientific">Prymnesium parvum</name>
    <name type="common">Toxic golden alga</name>
    <dbReference type="NCBI Taxonomy" id="97485"/>
    <lineage>
        <taxon>Eukaryota</taxon>
        <taxon>Haptista</taxon>
        <taxon>Haptophyta</taxon>
        <taxon>Prymnesiophyceae</taxon>
        <taxon>Prymnesiales</taxon>
        <taxon>Prymnesiaceae</taxon>
        <taxon>Prymnesium</taxon>
    </lineage>
</organism>
<dbReference type="PANTHER" id="PTHR34009:SF2">
    <property type="entry name" value="PROTEIN STAR"/>
    <property type="match status" value="1"/>
</dbReference>
<reference evidence="2 3" key="1">
    <citation type="journal article" date="2024" name="Science">
        <title>Giant polyketide synthase enzymes in the biosynthesis of giant marine polyether toxins.</title>
        <authorList>
            <person name="Fallon T.R."/>
            <person name="Shende V.V."/>
            <person name="Wierzbicki I.H."/>
            <person name="Pendleton A.L."/>
            <person name="Watervoot N.F."/>
            <person name="Auber R.P."/>
            <person name="Gonzalez D.J."/>
            <person name="Wisecaver J.H."/>
            <person name="Moore B.S."/>
        </authorList>
    </citation>
    <scope>NUCLEOTIDE SEQUENCE [LARGE SCALE GENOMIC DNA]</scope>
    <source>
        <strain evidence="2 3">12B1</strain>
    </source>
</reference>
<dbReference type="AlphaFoldDB" id="A0AB34ICC1"/>
<dbReference type="GO" id="GO:0031902">
    <property type="term" value="C:late endosome membrane"/>
    <property type="evidence" value="ECO:0007669"/>
    <property type="project" value="TreeGrafter"/>
</dbReference>
<dbReference type="GO" id="GO:0005886">
    <property type="term" value="C:plasma membrane"/>
    <property type="evidence" value="ECO:0007669"/>
    <property type="project" value="TreeGrafter"/>
</dbReference>
<dbReference type="GO" id="GO:0016197">
    <property type="term" value="P:endosomal transport"/>
    <property type="evidence" value="ECO:0007669"/>
    <property type="project" value="TreeGrafter"/>
</dbReference>
<dbReference type="GO" id="GO:0005794">
    <property type="term" value="C:Golgi apparatus"/>
    <property type="evidence" value="ECO:0007669"/>
    <property type="project" value="TreeGrafter"/>
</dbReference>
<protein>
    <recommendedName>
        <fullName evidence="1">Methyltransferase FkbM domain-containing protein</fullName>
    </recommendedName>
</protein>
<proteinExistence type="predicted"/>
<evidence type="ECO:0000259" key="1">
    <source>
        <dbReference type="Pfam" id="PF05050"/>
    </source>
</evidence>
<accession>A0AB34ICC1</accession>
<dbReference type="EMBL" id="JBGBPQ010000029">
    <property type="protein sequence ID" value="KAL1496301.1"/>
    <property type="molecule type" value="Genomic_DNA"/>
</dbReference>
<dbReference type="Proteomes" id="UP001515480">
    <property type="component" value="Unassembled WGS sequence"/>
</dbReference>
<evidence type="ECO:0000313" key="3">
    <source>
        <dbReference type="Proteomes" id="UP001515480"/>
    </source>
</evidence>
<dbReference type="InterPro" id="IPR053202">
    <property type="entry name" value="EGF_Rcpt_Signaling_Reg"/>
</dbReference>
<keyword evidence="3" id="KW-1185">Reference proteome</keyword>
<dbReference type="InterPro" id="IPR029063">
    <property type="entry name" value="SAM-dependent_MTases_sf"/>
</dbReference>
<dbReference type="Pfam" id="PF05050">
    <property type="entry name" value="Methyltransf_21"/>
    <property type="match status" value="1"/>
</dbReference>
<comment type="caution">
    <text evidence="2">The sequence shown here is derived from an EMBL/GenBank/DDBJ whole genome shotgun (WGS) entry which is preliminary data.</text>
</comment>
<dbReference type="InterPro" id="IPR006342">
    <property type="entry name" value="FkbM_mtfrase"/>
</dbReference>
<gene>
    <name evidence="2" type="ORF">AB1Y20_016263</name>
</gene>
<sequence>MHALEVGGGGLALSAALVPPSNASYNRNLLDVVALRRAVVAGSGRKRCFAASSAQRCQDYWVDSILAQMRGGFVVESGAFNGRTHSNSLMLEMARGWGCLLVEPNPKLHQEILRLHRKCYLLRGGLSLTGTASSFKFNPAGELGGIVDTLEQHELARISKEIRSHAAVITVPTYPLESVMQAIGRSTIDYWSLDVENAEAPILRATNFSRLEVGLITVEHGYSRARRQRNMEALLYWGFKRVLCDMLDDLFASPSYFQRRGFKFPEMKYEKDCKKHDTSRP</sequence>
<name>A0AB34ICC1_PRYPA</name>
<dbReference type="PANTHER" id="PTHR34009">
    <property type="entry name" value="PROTEIN STAR"/>
    <property type="match status" value="1"/>
</dbReference>
<evidence type="ECO:0000313" key="2">
    <source>
        <dbReference type="EMBL" id="KAL1496301.1"/>
    </source>
</evidence>
<dbReference type="GO" id="GO:0006888">
    <property type="term" value="P:endoplasmic reticulum to Golgi vesicle-mediated transport"/>
    <property type="evidence" value="ECO:0007669"/>
    <property type="project" value="TreeGrafter"/>
</dbReference>
<dbReference type="GO" id="GO:0005789">
    <property type="term" value="C:endoplasmic reticulum membrane"/>
    <property type="evidence" value="ECO:0007669"/>
    <property type="project" value="TreeGrafter"/>
</dbReference>
<dbReference type="Gene3D" id="3.40.50.150">
    <property type="entry name" value="Vaccinia Virus protein VP39"/>
    <property type="match status" value="1"/>
</dbReference>